<evidence type="ECO:0000313" key="2">
    <source>
        <dbReference type="EMBL" id="AAX84922.1"/>
    </source>
</evidence>
<keyword evidence="1" id="KW-1133">Transmembrane helix</keyword>
<evidence type="ECO:0000256" key="1">
    <source>
        <dbReference type="SAM" id="Phobius"/>
    </source>
</evidence>
<protein>
    <submittedName>
        <fullName evidence="2">Uncharacterized protein</fullName>
    </submittedName>
</protein>
<keyword evidence="1" id="KW-0472">Membrane</keyword>
<sequence>MRKFSEDRKIRDIVYDDLLQKHYEKTSLDPTHIKISTDAYIQAKSEDQGRISIDRNPLFPASCMGSGSSGLMGLVYWNYIQSS</sequence>
<dbReference type="EMBL" id="AY986977">
    <property type="protein sequence ID" value="AAX84922.1"/>
    <property type="molecule type" value="Genomic_DNA"/>
</dbReference>
<keyword evidence="3" id="KW-1185">Reference proteome</keyword>
<dbReference type="GeneID" id="5076628"/>
<organism evidence="2 3">
    <name type="scientific">Xanthomonas phage Xp15</name>
    <dbReference type="NCBI Taxonomy" id="322855"/>
    <lineage>
        <taxon>Viruses</taxon>
        <taxon>Duplodnaviria</taxon>
        <taxon>Heunggongvirae</taxon>
        <taxon>Uroviricota</taxon>
        <taxon>Caudoviricetes</taxon>
        <taxon>Alachuavirus</taxon>
        <taxon>Alachuavirus Xp15</taxon>
    </lineage>
</organism>
<dbReference type="RefSeq" id="YP_239312.1">
    <property type="nucleotide sequence ID" value="NC_007024.1"/>
</dbReference>
<dbReference type="KEGG" id="vg:5076628"/>
<reference evidence="2 3" key="1">
    <citation type="submission" date="2005-03" db="EMBL/GenBank/DDBJ databases">
        <title>Sequencing of bacteriophage Xp15 from Xanthomonas campestris pv. pelargonii and identification of the lysis genes.</title>
        <authorList>
            <person name="Ramadugu C."/>
            <person name="Gabriel D.W."/>
        </authorList>
    </citation>
    <scope>NUCLEOTIDE SEQUENCE [LARGE SCALE GENOMIC DNA]</scope>
</reference>
<evidence type="ECO:0000313" key="3">
    <source>
        <dbReference type="Proteomes" id="UP000001305"/>
    </source>
</evidence>
<keyword evidence="1" id="KW-0812">Transmembrane</keyword>
<name>Q52PN2_9CAUD</name>
<dbReference type="Proteomes" id="UP000001305">
    <property type="component" value="Segment"/>
</dbReference>
<accession>Q52PN2</accession>
<proteinExistence type="predicted"/>
<feature type="transmembrane region" description="Helical" evidence="1">
    <location>
        <begin position="58"/>
        <end position="80"/>
    </location>
</feature>